<dbReference type="AlphaFoldDB" id="A0A9W7ZLZ4"/>
<reference evidence="1" key="1">
    <citation type="submission" date="2022-07" db="EMBL/GenBank/DDBJ databases">
        <title>Phylogenomic reconstructions and comparative analyses of Kickxellomycotina fungi.</title>
        <authorList>
            <person name="Reynolds N.K."/>
            <person name="Stajich J.E."/>
            <person name="Barry K."/>
            <person name="Grigoriev I.V."/>
            <person name="Crous P."/>
            <person name="Smith M.E."/>
        </authorList>
    </citation>
    <scope>NUCLEOTIDE SEQUENCE</scope>
    <source>
        <strain evidence="1">RSA 861</strain>
    </source>
</reference>
<name>A0A9W7ZLZ4_9FUNG</name>
<sequence length="330" mass="37586">MYPGDPNSLVPTDYLDIFYVNRVMGPVIMVFEARTAHEGYHHQFRQNVIRKLWALAYYHAATLLHHQMAPGALIDATELVDAIGQVEPDIPLLMRRTFDTSYFSNSRFFRAIQLPSLRLRRWVLMGLDVDPDIPHSYPNADVAVWHGGDGTTQVNILCHQALVVLNQEIAKLQQRLYYEGHPVVRSIRVGKTVLGVAVEGHVNWGVGSNTRSGGNERPSWSPALTYTEELELELELAALRRRRDSVYYVLGKDRYSWRARLPLPLTGEPLDEFFEFIGADYIEEGVDSSYLARSWIQANSAYQLHYRSLIFKVLADGPPFAPIAQFTVKQ</sequence>
<organism evidence="1 2">
    <name type="scientific">Tieghemiomyces parasiticus</name>
    <dbReference type="NCBI Taxonomy" id="78921"/>
    <lineage>
        <taxon>Eukaryota</taxon>
        <taxon>Fungi</taxon>
        <taxon>Fungi incertae sedis</taxon>
        <taxon>Zoopagomycota</taxon>
        <taxon>Kickxellomycotina</taxon>
        <taxon>Dimargaritomycetes</taxon>
        <taxon>Dimargaritales</taxon>
        <taxon>Dimargaritaceae</taxon>
        <taxon>Tieghemiomyces</taxon>
    </lineage>
</organism>
<accession>A0A9W7ZLZ4</accession>
<gene>
    <name evidence="1" type="ORF">IWQ60_009745</name>
</gene>
<evidence type="ECO:0000313" key="2">
    <source>
        <dbReference type="Proteomes" id="UP001150569"/>
    </source>
</evidence>
<comment type="caution">
    <text evidence="1">The sequence shown here is derived from an EMBL/GenBank/DDBJ whole genome shotgun (WGS) entry which is preliminary data.</text>
</comment>
<dbReference type="Proteomes" id="UP001150569">
    <property type="component" value="Unassembled WGS sequence"/>
</dbReference>
<keyword evidence="2" id="KW-1185">Reference proteome</keyword>
<dbReference type="EMBL" id="JANBPT010000849">
    <property type="protein sequence ID" value="KAJ1912256.1"/>
    <property type="molecule type" value="Genomic_DNA"/>
</dbReference>
<evidence type="ECO:0000313" key="1">
    <source>
        <dbReference type="EMBL" id="KAJ1912256.1"/>
    </source>
</evidence>
<protein>
    <submittedName>
        <fullName evidence="1">Uncharacterized protein</fullName>
    </submittedName>
</protein>
<proteinExistence type="predicted"/>